<feature type="region of interest" description="Disordered" evidence="3">
    <location>
        <begin position="482"/>
        <end position="510"/>
    </location>
</feature>
<dbReference type="GO" id="GO:0019290">
    <property type="term" value="P:siderophore biosynthetic process"/>
    <property type="evidence" value="ECO:0007669"/>
    <property type="project" value="InterPro"/>
</dbReference>
<dbReference type="InterPro" id="IPR007310">
    <property type="entry name" value="Aerobactin_biosyn_IucA/IucC_N"/>
</dbReference>
<evidence type="ECO:0000256" key="3">
    <source>
        <dbReference type="SAM" id="MobiDB-lite"/>
    </source>
</evidence>
<dbReference type="Pfam" id="PF04183">
    <property type="entry name" value="IucA_IucC"/>
    <property type="match status" value="1"/>
</dbReference>
<evidence type="ECO:0000256" key="2">
    <source>
        <dbReference type="ARBA" id="ARBA00007832"/>
    </source>
</evidence>
<organism evidence="6 7">
    <name type="scientific">Paenibacillus algorifonticola</name>
    <dbReference type="NCBI Taxonomy" id="684063"/>
    <lineage>
        <taxon>Bacteria</taxon>
        <taxon>Bacillati</taxon>
        <taxon>Bacillota</taxon>
        <taxon>Bacilli</taxon>
        <taxon>Bacillales</taxon>
        <taxon>Paenibacillaceae</taxon>
        <taxon>Paenibacillus</taxon>
    </lineage>
</organism>
<dbReference type="RefSeq" id="WP_052737193.1">
    <property type="nucleotide sequence ID" value="NZ_FONN01000016.1"/>
</dbReference>
<keyword evidence="7" id="KW-1185">Reference proteome</keyword>
<name>A0A1I2GJM1_9BACL</name>
<dbReference type="PANTHER" id="PTHR34384:SF6">
    <property type="entry name" value="STAPHYLOFERRIN B SYNTHASE"/>
    <property type="match status" value="1"/>
</dbReference>
<protein>
    <submittedName>
        <fullName evidence="6">Siderophore synthetase component</fullName>
    </submittedName>
</protein>
<dbReference type="GO" id="GO:0016881">
    <property type="term" value="F:acid-amino acid ligase activity"/>
    <property type="evidence" value="ECO:0007669"/>
    <property type="project" value="UniProtKB-ARBA"/>
</dbReference>
<dbReference type="InterPro" id="IPR022770">
    <property type="entry name" value="IucA/IucC-like_C"/>
</dbReference>
<dbReference type="PANTHER" id="PTHR34384">
    <property type="entry name" value="L-2,3-DIAMINOPROPANOATE--CITRATE LIGASE"/>
    <property type="match status" value="1"/>
</dbReference>
<dbReference type="AlphaFoldDB" id="A0A1I2GJM1"/>
<dbReference type="Pfam" id="PF06276">
    <property type="entry name" value="FhuF"/>
    <property type="match status" value="1"/>
</dbReference>
<accession>A0A1I2GJM1</accession>
<comment type="similarity">
    <text evidence="2">Belongs to the IucA/IucC family.</text>
</comment>
<dbReference type="EMBL" id="FONN01000016">
    <property type="protein sequence ID" value="SFF17229.1"/>
    <property type="molecule type" value="Genomic_DNA"/>
</dbReference>
<dbReference type="Gene3D" id="1.10.510.40">
    <property type="match status" value="1"/>
</dbReference>
<evidence type="ECO:0000259" key="5">
    <source>
        <dbReference type="Pfam" id="PF06276"/>
    </source>
</evidence>
<feature type="domain" description="Aerobactin siderophore biosynthesis IucA/IucC N-terminal" evidence="4">
    <location>
        <begin position="160"/>
        <end position="407"/>
    </location>
</feature>
<dbReference type="Gene3D" id="6.10.250.3370">
    <property type="match status" value="1"/>
</dbReference>
<evidence type="ECO:0000256" key="1">
    <source>
        <dbReference type="ARBA" id="ARBA00004924"/>
    </source>
</evidence>
<gene>
    <name evidence="6" type="ORF">SAMN04487969_11689</name>
</gene>
<dbReference type="Gene3D" id="3.30.310.280">
    <property type="match status" value="1"/>
</dbReference>
<evidence type="ECO:0000313" key="7">
    <source>
        <dbReference type="Proteomes" id="UP000183410"/>
    </source>
</evidence>
<sequence length="613" mass="69750">MKALELTQPEAGIEEIVHSEAYPPARRRVLRQLLEALLYEQMIAYDSRIAADGAEEITITGTDAQGRPVYYRCAFRRKLSFGKLRLTNQPLYRQAAEHQDGHGQEAEDIALFLQEIVSAMVEEPRYLERFTQEIEQTLVKEAAARSHRLLHPVSGSRELADLEGDVIEAHPYHPCFKSRIGFQLEDNARYGPEFHGRFQLVWLAVHKEDLIFAVSKDRSWTEHIAGELGEETVARFVQKLERQGLAAAEFTFVPVHPWQWREKIAPLYFRFMASGRMVVLGEEGDHYSPQQSIRSLSNRNNRLKNNVKTAISIVNTSAVRLLGTHHVTNAPILSDWLESIVAGDRYLHDELKLVLLKEHAGVSFRYNLLPGPVRAAGYGTLGAIWRESVYVHLEEGEEAAPFTVLCHIGADGKPFIDSWVQREGLRSWLDKLLAASMLPLIHLLFEHGIAMESHGQNLVLIHKQGVPSRIALRDLPGGVRFHTRDGEEESRPEHLLDSDPLHPNSYSTSPMETNNVQKIRNFLMDSFLQIMLADLCLVLEEHYGLDETEFWHAAAAPIHSYLSTFGLHKAERYDLFAETIEVGQLTRRRLFGEHVIRNHAVANPLYQMRETGV</sequence>
<proteinExistence type="inferred from homology"/>
<comment type="pathway">
    <text evidence="1">Siderophore biosynthesis.</text>
</comment>
<feature type="domain" description="Aerobactin siderophore biosynthesis IucA/IucC-like C-terminal" evidence="5">
    <location>
        <begin position="427"/>
        <end position="592"/>
    </location>
</feature>
<evidence type="ECO:0000259" key="4">
    <source>
        <dbReference type="Pfam" id="PF04183"/>
    </source>
</evidence>
<dbReference type="OrthoDB" id="495728at2"/>
<evidence type="ECO:0000313" key="6">
    <source>
        <dbReference type="EMBL" id="SFF17229.1"/>
    </source>
</evidence>
<feature type="compositionally biased region" description="Basic and acidic residues" evidence="3">
    <location>
        <begin position="482"/>
        <end position="500"/>
    </location>
</feature>
<reference evidence="7" key="1">
    <citation type="submission" date="2016-10" db="EMBL/GenBank/DDBJ databases">
        <authorList>
            <person name="Varghese N."/>
            <person name="Submissions S."/>
        </authorList>
    </citation>
    <scope>NUCLEOTIDE SEQUENCE [LARGE SCALE GENOMIC DNA]</scope>
    <source>
        <strain evidence="7">CGMCC 1.10223</strain>
    </source>
</reference>
<dbReference type="InterPro" id="IPR037455">
    <property type="entry name" value="LucA/IucC-like"/>
</dbReference>
<dbReference type="Proteomes" id="UP000183410">
    <property type="component" value="Unassembled WGS sequence"/>
</dbReference>